<sequence length="465" mass="49615">MLASRPLDVVVFGATGDTGSAAVRLLYHHGASLGVNTWAPAARNLRKLEENVLEPLRRSGNGLELTGDPIKADVDDLDSLISMCAQARTVIACAGPYEKYGENVIVASIRAGTNYVDVTGEVPWVNEMQKRYGDAALAKGISVVSFCGYDSVPMDLSAWLLAKTLRDAGDEAKLVETFATGTTNGGGGIPTGTINTVLLTVLKVRSNILNKISFGMLGTPPSKLEAIKDEHKGLKTGGKPLLTNEVRNAVSRDSLSNALPGRALLAPHTLWSAPHFMAGINMNIVHATAQKEGFTFKYLERSLFGGESAWESANSFRTLYGLLPALAPLLVIPILAPLALTPFLESAVWALVNRVNRIGKEEGQSHNKIQLLMNEGQHTGYTSVKGFAQGKNNMAHSNFESDYDPGIGFTMLSACTVAGLLSQRNEGEGHGFETPVCAVGGNKLKEGLVKAGVRINVELGMRSML</sequence>
<dbReference type="PANTHER" id="PTHR12286">
    <property type="entry name" value="SACCHAROPINE DEHYDROGENASE-LIKE OXIDOREDUCTASE"/>
    <property type="match status" value="1"/>
</dbReference>
<reference evidence="3" key="1">
    <citation type="submission" date="2021-01" db="EMBL/GenBank/DDBJ databases">
        <authorList>
            <person name="Corre E."/>
            <person name="Pelletier E."/>
            <person name="Niang G."/>
            <person name="Scheremetjew M."/>
            <person name="Finn R."/>
            <person name="Kale V."/>
            <person name="Holt S."/>
            <person name="Cochrane G."/>
            <person name="Meng A."/>
            <person name="Brown T."/>
            <person name="Cohen L."/>
        </authorList>
    </citation>
    <scope>NUCLEOTIDE SEQUENCE</scope>
    <source>
        <strain evidence="3">GSBS06</strain>
    </source>
</reference>
<dbReference type="InterPro" id="IPR005097">
    <property type="entry name" value="Sacchrp_dh_NADP-bd"/>
</dbReference>
<organism evidence="3">
    <name type="scientific">Aplanochytrium stocchinoi</name>
    <dbReference type="NCBI Taxonomy" id="215587"/>
    <lineage>
        <taxon>Eukaryota</taxon>
        <taxon>Sar</taxon>
        <taxon>Stramenopiles</taxon>
        <taxon>Bigyra</taxon>
        <taxon>Labyrinthulomycetes</taxon>
        <taxon>Thraustochytrida</taxon>
        <taxon>Thraustochytriidae</taxon>
        <taxon>Aplanochytrium</taxon>
    </lineage>
</organism>
<dbReference type="AlphaFoldDB" id="A0A7S3LIW3"/>
<dbReference type="SUPFAM" id="SSF51735">
    <property type="entry name" value="NAD(P)-binding Rossmann-fold domains"/>
    <property type="match status" value="1"/>
</dbReference>
<evidence type="ECO:0000313" key="3">
    <source>
        <dbReference type="EMBL" id="CAE0431461.1"/>
    </source>
</evidence>
<dbReference type="Gene3D" id="3.40.50.720">
    <property type="entry name" value="NAD(P)-binding Rossmann-like Domain"/>
    <property type="match status" value="1"/>
</dbReference>
<accession>A0A7S3LIW3</accession>
<comment type="similarity">
    <text evidence="1">Belongs to the saccharopine dehydrogenase family.</text>
</comment>
<dbReference type="GO" id="GO:0009247">
    <property type="term" value="P:glycolipid biosynthetic process"/>
    <property type="evidence" value="ECO:0007669"/>
    <property type="project" value="TreeGrafter"/>
</dbReference>
<dbReference type="Pfam" id="PF03435">
    <property type="entry name" value="Sacchrp_dh_NADP"/>
    <property type="match status" value="1"/>
</dbReference>
<gene>
    <name evidence="3" type="ORF">ASTO00021_LOCUS1798</name>
</gene>
<feature type="domain" description="Saccharopine dehydrogenase NADP binding" evidence="2">
    <location>
        <begin position="9"/>
        <end position="144"/>
    </location>
</feature>
<dbReference type="PANTHER" id="PTHR12286:SF5">
    <property type="entry name" value="SACCHAROPINE DEHYDROGENASE-LIKE OXIDOREDUCTASE"/>
    <property type="match status" value="1"/>
</dbReference>
<protein>
    <recommendedName>
        <fullName evidence="2">Saccharopine dehydrogenase NADP binding domain-containing protein</fullName>
    </recommendedName>
</protein>
<evidence type="ECO:0000259" key="2">
    <source>
        <dbReference type="Pfam" id="PF03435"/>
    </source>
</evidence>
<name>A0A7S3LIW3_9STRA</name>
<proteinExistence type="inferred from homology"/>
<dbReference type="GO" id="GO:0005811">
    <property type="term" value="C:lipid droplet"/>
    <property type="evidence" value="ECO:0007669"/>
    <property type="project" value="TreeGrafter"/>
</dbReference>
<evidence type="ECO:0000256" key="1">
    <source>
        <dbReference type="ARBA" id="ARBA00038048"/>
    </source>
</evidence>
<dbReference type="InterPro" id="IPR051276">
    <property type="entry name" value="Saccharopine_DH-like_oxidrdct"/>
</dbReference>
<dbReference type="GO" id="GO:0005739">
    <property type="term" value="C:mitochondrion"/>
    <property type="evidence" value="ECO:0007669"/>
    <property type="project" value="TreeGrafter"/>
</dbReference>
<dbReference type="InterPro" id="IPR036291">
    <property type="entry name" value="NAD(P)-bd_dom_sf"/>
</dbReference>
<dbReference type="GO" id="GO:0005886">
    <property type="term" value="C:plasma membrane"/>
    <property type="evidence" value="ECO:0007669"/>
    <property type="project" value="TreeGrafter"/>
</dbReference>
<dbReference type="EMBL" id="HBIN01002691">
    <property type="protein sequence ID" value="CAE0431461.1"/>
    <property type="molecule type" value="Transcribed_RNA"/>
</dbReference>